<dbReference type="InterPro" id="IPR047057">
    <property type="entry name" value="MerR_fam"/>
</dbReference>
<dbReference type="EMBL" id="JBJIAA010000005">
    <property type="protein sequence ID" value="MFL0250228.1"/>
    <property type="molecule type" value="Genomic_DNA"/>
</dbReference>
<dbReference type="Pfam" id="PF13411">
    <property type="entry name" value="MerR_1"/>
    <property type="match status" value="1"/>
</dbReference>
<feature type="coiled-coil region" evidence="2">
    <location>
        <begin position="82"/>
        <end position="123"/>
    </location>
</feature>
<evidence type="ECO:0000259" key="3">
    <source>
        <dbReference type="PROSITE" id="PS50937"/>
    </source>
</evidence>
<dbReference type="SUPFAM" id="SSF46955">
    <property type="entry name" value="Putative DNA-binding domain"/>
    <property type="match status" value="1"/>
</dbReference>
<proteinExistence type="predicted"/>
<gene>
    <name evidence="4" type="ORF">ACJDT4_07310</name>
</gene>
<feature type="domain" description="HTH merR-type" evidence="3">
    <location>
        <begin position="1"/>
        <end position="70"/>
    </location>
</feature>
<protein>
    <submittedName>
        <fullName evidence="4">MerR family transcriptional regulator</fullName>
    </submittedName>
</protein>
<dbReference type="InterPro" id="IPR009061">
    <property type="entry name" value="DNA-bd_dom_put_sf"/>
</dbReference>
<dbReference type="RefSeq" id="WP_406786893.1">
    <property type="nucleotide sequence ID" value="NZ_JBJIAA010000005.1"/>
</dbReference>
<evidence type="ECO:0000313" key="5">
    <source>
        <dbReference type="Proteomes" id="UP001623592"/>
    </source>
</evidence>
<keyword evidence="2" id="KW-0175">Coiled coil</keyword>
<reference evidence="4 5" key="1">
    <citation type="submission" date="2024-11" db="EMBL/GenBank/DDBJ databases">
        <authorList>
            <person name="Heng Y.C."/>
            <person name="Lim A.C.H."/>
            <person name="Lee J.K.Y."/>
            <person name="Kittelmann S."/>
        </authorList>
    </citation>
    <scope>NUCLEOTIDE SEQUENCE [LARGE SCALE GENOMIC DNA]</scope>
    <source>
        <strain evidence="4 5">WILCCON 0114</strain>
    </source>
</reference>
<name>A0ABW8TCN9_9CLOT</name>
<accession>A0ABW8TCN9</accession>
<organism evidence="4 5">
    <name type="scientific">Clostridium neuense</name>
    <dbReference type="NCBI Taxonomy" id="1728934"/>
    <lineage>
        <taxon>Bacteria</taxon>
        <taxon>Bacillati</taxon>
        <taxon>Bacillota</taxon>
        <taxon>Clostridia</taxon>
        <taxon>Eubacteriales</taxon>
        <taxon>Clostridiaceae</taxon>
        <taxon>Clostridium</taxon>
    </lineage>
</organism>
<sequence>MDYSIGEFSKLIGISSFTLRYYEKEELIAPQHKKNGRRVYSEDDISWIEFIKRLKDTGMPIKEIKKYAKLRAMGKTTMNERMEMLIKHRLALKEEIEKLQEHLMKLDGKIDFYKREIDKEKNN</sequence>
<evidence type="ECO:0000313" key="4">
    <source>
        <dbReference type="EMBL" id="MFL0250228.1"/>
    </source>
</evidence>
<evidence type="ECO:0000256" key="2">
    <source>
        <dbReference type="SAM" id="Coils"/>
    </source>
</evidence>
<dbReference type="InterPro" id="IPR000551">
    <property type="entry name" value="MerR-type_HTH_dom"/>
</dbReference>
<keyword evidence="1" id="KW-0238">DNA-binding</keyword>
<dbReference type="CDD" id="cd01109">
    <property type="entry name" value="HTH_YyaN"/>
    <property type="match status" value="1"/>
</dbReference>
<dbReference type="Proteomes" id="UP001623592">
    <property type="component" value="Unassembled WGS sequence"/>
</dbReference>
<dbReference type="SMART" id="SM00422">
    <property type="entry name" value="HTH_MERR"/>
    <property type="match status" value="1"/>
</dbReference>
<dbReference type="Gene3D" id="1.10.1660.10">
    <property type="match status" value="1"/>
</dbReference>
<dbReference type="PROSITE" id="PS50937">
    <property type="entry name" value="HTH_MERR_2"/>
    <property type="match status" value="1"/>
</dbReference>
<dbReference type="PANTHER" id="PTHR30204:SF98">
    <property type="entry name" value="HTH-TYPE TRANSCRIPTIONAL REGULATOR ADHR"/>
    <property type="match status" value="1"/>
</dbReference>
<dbReference type="PRINTS" id="PR00040">
    <property type="entry name" value="HTHMERR"/>
</dbReference>
<dbReference type="PANTHER" id="PTHR30204">
    <property type="entry name" value="REDOX-CYCLING DRUG-SENSING TRANSCRIPTIONAL ACTIVATOR SOXR"/>
    <property type="match status" value="1"/>
</dbReference>
<evidence type="ECO:0000256" key="1">
    <source>
        <dbReference type="ARBA" id="ARBA00023125"/>
    </source>
</evidence>
<comment type="caution">
    <text evidence="4">The sequence shown here is derived from an EMBL/GenBank/DDBJ whole genome shotgun (WGS) entry which is preliminary data.</text>
</comment>
<keyword evidence="5" id="KW-1185">Reference proteome</keyword>